<organism evidence="2 3">
    <name type="scientific">Passalora fulva</name>
    <name type="common">Tomato leaf mold</name>
    <name type="synonym">Cladosporium fulvum</name>
    <dbReference type="NCBI Taxonomy" id="5499"/>
    <lineage>
        <taxon>Eukaryota</taxon>
        <taxon>Fungi</taxon>
        <taxon>Dikarya</taxon>
        <taxon>Ascomycota</taxon>
        <taxon>Pezizomycotina</taxon>
        <taxon>Dothideomycetes</taxon>
        <taxon>Dothideomycetidae</taxon>
        <taxon>Mycosphaerellales</taxon>
        <taxon>Mycosphaerellaceae</taxon>
        <taxon>Fulvia</taxon>
    </lineage>
</organism>
<dbReference type="EMBL" id="CP090172">
    <property type="protein sequence ID" value="UJO22602.1"/>
    <property type="molecule type" value="Genomic_DNA"/>
</dbReference>
<reference evidence="2" key="2">
    <citation type="journal article" date="2022" name="Microb. Genom.">
        <title>A chromosome-scale genome assembly of the tomato pathogen Cladosporium fulvum reveals a compartmentalized genome architecture and the presence of a dispensable chromosome.</title>
        <authorList>
            <person name="Zaccaron A.Z."/>
            <person name="Chen L.H."/>
            <person name="Samaras A."/>
            <person name="Stergiopoulos I."/>
        </authorList>
    </citation>
    <scope>NUCLEOTIDE SEQUENCE</scope>
    <source>
        <strain evidence="2">Race5_Kim</strain>
    </source>
</reference>
<dbReference type="OrthoDB" id="67965at2759"/>
<dbReference type="InterPro" id="IPR010721">
    <property type="entry name" value="UstE-like"/>
</dbReference>
<dbReference type="PANTHER" id="PTHR32251:SF15">
    <property type="entry name" value="3-OXO-5-ALPHA-STEROID 4-DEHYDROGENASE (DUF1295)"/>
    <property type="match status" value="1"/>
</dbReference>
<name>A0A9Q8UUA9_PASFU</name>
<evidence type="ECO:0000313" key="3">
    <source>
        <dbReference type="Proteomes" id="UP000756132"/>
    </source>
</evidence>
<accession>A0A9Q8UUA9</accession>
<protein>
    <recommendedName>
        <fullName evidence="4">Steroid 5-alpha reductase C-terminal domain-containing protein</fullName>
    </recommendedName>
</protein>
<dbReference type="GO" id="GO:0016020">
    <property type="term" value="C:membrane"/>
    <property type="evidence" value="ECO:0007669"/>
    <property type="project" value="TreeGrafter"/>
</dbReference>
<reference evidence="2" key="1">
    <citation type="submission" date="2021-12" db="EMBL/GenBank/DDBJ databases">
        <authorList>
            <person name="Zaccaron A."/>
            <person name="Stergiopoulos I."/>
        </authorList>
    </citation>
    <scope>NUCLEOTIDE SEQUENCE</scope>
    <source>
        <strain evidence="2">Race5_Kim</strain>
    </source>
</reference>
<dbReference type="Proteomes" id="UP000756132">
    <property type="component" value="Chromosome 10"/>
</dbReference>
<evidence type="ECO:0000256" key="1">
    <source>
        <dbReference type="SAM" id="MobiDB-lite"/>
    </source>
</evidence>
<keyword evidence="3" id="KW-1185">Reference proteome</keyword>
<proteinExistence type="predicted"/>
<sequence length="376" mass="41430">MTAASSAMADLPKVETPSRLPESTRWLHQPATALSILNRNILPSLGLHNGLSVIAYGVARSTNRVEIKDYLWATGMVANAWYSAVGRHVISSDISFLDSLSKLSLSQKALLGAVTAWGGRLTYHVISRSLRRGKDDPRYEGVKNEPGFWNKASLLFALEAVFQTVISIPFTLPFRTDLLSGFSQAPAEWAAPLRWIAAGLFTTGLALETLADLQIDSHKKRETAKTQQGEGGELCRTGVWSIVRHPNYLGDILVHAAFPLWTYGSGLFHVSHLLGSAANYFFLRWIGGDRENEASQRERYAKDDKDKLSQLELYQLQKHSVWPSIFELGNPWTWVVAVIGAGGAAAEYVWESRLMDVVTGVNPINPVVGETLAALE</sequence>
<dbReference type="GeneID" id="71991721"/>
<dbReference type="KEGG" id="ffu:CLAFUR5_11843"/>
<gene>
    <name evidence="2" type="ORF">CLAFUR5_11843</name>
</gene>
<feature type="region of interest" description="Disordered" evidence="1">
    <location>
        <begin position="1"/>
        <end position="21"/>
    </location>
</feature>
<dbReference type="AlphaFoldDB" id="A0A9Q8UUA9"/>
<dbReference type="Pfam" id="PF06966">
    <property type="entry name" value="DUF1295"/>
    <property type="match status" value="1"/>
</dbReference>
<dbReference type="RefSeq" id="XP_047766968.1">
    <property type="nucleotide sequence ID" value="XM_047910991.1"/>
</dbReference>
<dbReference type="PANTHER" id="PTHR32251">
    <property type="entry name" value="3-OXO-5-ALPHA-STEROID 4-DEHYDROGENASE"/>
    <property type="match status" value="1"/>
</dbReference>
<dbReference type="Gene3D" id="1.20.120.1630">
    <property type="match status" value="1"/>
</dbReference>
<evidence type="ECO:0000313" key="2">
    <source>
        <dbReference type="EMBL" id="UJO22602.1"/>
    </source>
</evidence>
<evidence type="ECO:0008006" key="4">
    <source>
        <dbReference type="Google" id="ProtNLM"/>
    </source>
</evidence>